<organism evidence="1 2">
    <name type="scientific">Trichocladium antarcticum</name>
    <dbReference type="NCBI Taxonomy" id="1450529"/>
    <lineage>
        <taxon>Eukaryota</taxon>
        <taxon>Fungi</taxon>
        <taxon>Dikarya</taxon>
        <taxon>Ascomycota</taxon>
        <taxon>Pezizomycotina</taxon>
        <taxon>Sordariomycetes</taxon>
        <taxon>Sordariomycetidae</taxon>
        <taxon>Sordariales</taxon>
        <taxon>Chaetomiaceae</taxon>
        <taxon>Trichocladium</taxon>
    </lineage>
</organism>
<reference evidence="1" key="2">
    <citation type="submission" date="2023-05" db="EMBL/GenBank/DDBJ databases">
        <authorList>
            <consortium name="Lawrence Berkeley National Laboratory"/>
            <person name="Steindorff A."/>
            <person name="Hensen N."/>
            <person name="Bonometti L."/>
            <person name="Westerberg I."/>
            <person name="Brannstrom I.O."/>
            <person name="Guillou S."/>
            <person name="Cros-Aarteil S."/>
            <person name="Calhoun S."/>
            <person name="Haridas S."/>
            <person name="Kuo A."/>
            <person name="Mondo S."/>
            <person name="Pangilinan J."/>
            <person name="Riley R."/>
            <person name="Labutti K."/>
            <person name="Andreopoulos B."/>
            <person name="Lipzen A."/>
            <person name="Chen C."/>
            <person name="Yanf M."/>
            <person name="Daum C."/>
            <person name="Ng V."/>
            <person name="Clum A."/>
            <person name="Ohm R."/>
            <person name="Martin F."/>
            <person name="Silar P."/>
            <person name="Natvig D."/>
            <person name="Lalanne C."/>
            <person name="Gautier V."/>
            <person name="Ament-Velasquez S.L."/>
            <person name="Kruys A."/>
            <person name="Hutchinson M.I."/>
            <person name="Powell A.J."/>
            <person name="Barry K."/>
            <person name="Miller A.N."/>
            <person name="Grigoriev I.V."/>
            <person name="Debuchy R."/>
            <person name="Gladieux P."/>
            <person name="Thoren M.H."/>
            <person name="Johannesson H."/>
        </authorList>
    </citation>
    <scope>NUCLEOTIDE SEQUENCE</scope>
    <source>
        <strain evidence="1">CBS 123565</strain>
    </source>
</reference>
<protein>
    <submittedName>
        <fullName evidence="1">Uncharacterized protein</fullName>
    </submittedName>
</protein>
<evidence type="ECO:0000313" key="2">
    <source>
        <dbReference type="Proteomes" id="UP001304895"/>
    </source>
</evidence>
<dbReference type="EMBL" id="MU853405">
    <property type="protein sequence ID" value="KAK4135909.1"/>
    <property type="molecule type" value="Genomic_DNA"/>
</dbReference>
<feature type="non-terminal residue" evidence="1">
    <location>
        <position position="1"/>
    </location>
</feature>
<name>A0AAN6ZFT2_9PEZI</name>
<comment type="caution">
    <text evidence="1">The sequence shown here is derived from an EMBL/GenBank/DDBJ whole genome shotgun (WGS) entry which is preliminary data.</text>
</comment>
<dbReference type="Proteomes" id="UP001304895">
    <property type="component" value="Unassembled WGS sequence"/>
</dbReference>
<proteinExistence type="predicted"/>
<reference evidence="1" key="1">
    <citation type="journal article" date="2023" name="Mol. Phylogenet. Evol.">
        <title>Genome-scale phylogeny and comparative genomics of the fungal order Sordariales.</title>
        <authorList>
            <person name="Hensen N."/>
            <person name="Bonometti L."/>
            <person name="Westerberg I."/>
            <person name="Brannstrom I.O."/>
            <person name="Guillou S."/>
            <person name="Cros-Aarteil S."/>
            <person name="Calhoun S."/>
            <person name="Haridas S."/>
            <person name="Kuo A."/>
            <person name="Mondo S."/>
            <person name="Pangilinan J."/>
            <person name="Riley R."/>
            <person name="LaButti K."/>
            <person name="Andreopoulos B."/>
            <person name="Lipzen A."/>
            <person name="Chen C."/>
            <person name="Yan M."/>
            <person name="Daum C."/>
            <person name="Ng V."/>
            <person name="Clum A."/>
            <person name="Steindorff A."/>
            <person name="Ohm R.A."/>
            <person name="Martin F."/>
            <person name="Silar P."/>
            <person name="Natvig D.O."/>
            <person name="Lalanne C."/>
            <person name="Gautier V."/>
            <person name="Ament-Velasquez S.L."/>
            <person name="Kruys A."/>
            <person name="Hutchinson M.I."/>
            <person name="Powell A.J."/>
            <person name="Barry K."/>
            <person name="Miller A.N."/>
            <person name="Grigoriev I.V."/>
            <person name="Debuchy R."/>
            <person name="Gladieux P."/>
            <person name="Hiltunen Thoren M."/>
            <person name="Johannesson H."/>
        </authorList>
    </citation>
    <scope>NUCLEOTIDE SEQUENCE</scope>
    <source>
        <strain evidence="1">CBS 123565</strain>
    </source>
</reference>
<dbReference type="AlphaFoldDB" id="A0AAN6ZFT2"/>
<keyword evidence="2" id="KW-1185">Reference proteome</keyword>
<gene>
    <name evidence="1" type="ORF">BT67DRAFT_376551</name>
</gene>
<evidence type="ECO:0000313" key="1">
    <source>
        <dbReference type="EMBL" id="KAK4135909.1"/>
    </source>
</evidence>
<sequence>YLLILVFHAQTVQHIRQQNCEVTGLLFKSNCETLRYGLFRAVTHQIRRTQAAAAPPVTLGGYARRFNWKSGDSYWENGNEQHGAHPGGYIRMFSPYGAWFWAYQDGSPVLDNNGNWVWDTVSLGL</sequence>
<accession>A0AAN6ZFT2</accession>